<keyword evidence="3 11" id="KW-0963">Cytoplasm</keyword>
<proteinExistence type="inferred from homology"/>
<dbReference type="InterPro" id="IPR002303">
    <property type="entry name" value="Valyl-tRNA_ligase"/>
</dbReference>
<feature type="domain" description="Methionyl/Valyl/Leucyl/Isoleucyl-tRNA synthetase anticodon-binding" evidence="13">
    <location>
        <begin position="608"/>
        <end position="751"/>
    </location>
</feature>
<dbReference type="KEGG" id="hfv:R50_2190"/>
<feature type="domain" description="Aminoacyl-tRNA synthetase class Ia" evidence="12">
    <location>
        <begin position="17"/>
        <end position="562"/>
    </location>
</feature>
<dbReference type="FunFam" id="3.40.50.620:FF:000098">
    <property type="entry name" value="Valine--tRNA ligase"/>
    <property type="match status" value="1"/>
</dbReference>
<comment type="catalytic activity">
    <reaction evidence="10 11">
        <text>tRNA(Val) + L-valine + ATP = L-valyl-tRNA(Val) + AMP + diphosphate</text>
        <dbReference type="Rhea" id="RHEA:10704"/>
        <dbReference type="Rhea" id="RHEA-COMP:9672"/>
        <dbReference type="Rhea" id="RHEA-COMP:9708"/>
        <dbReference type="ChEBI" id="CHEBI:30616"/>
        <dbReference type="ChEBI" id="CHEBI:33019"/>
        <dbReference type="ChEBI" id="CHEBI:57762"/>
        <dbReference type="ChEBI" id="CHEBI:78442"/>
        <dbReference type="ChEBI" id="CHEBI:78537"/>
        <dbReference type="ChEBI" id="CHEBI:456215"/>
        <dbReference type="EC" id="6.1.1.9"/>
    </reaction>
</comment>
<comment type="function">
    <text evidence="11">Catalyzes the attachment of valine to tRNA(Val). As ValRS can inadvertently accommodate and process structurally similar amino acids such as threonine, to avoid such errors, it has a 'posttransfer' editing activity that hydrolyzes mischarged Thr-tRNA(Val) in a tRNA-dependent manner.</text>
</comment>
<evidence type="ECO:0000259" key="13">
    <source>
        <dbReference type="Pfam" id="PF08264"/>
    </source>
</evidence>
<dbReference type="PRINTS" id="PR00986">
    <property type="entry name" value="TRNASYNTHVAL"/>
</dbReference>
<dbReference type="NCBIfam" id="TIGR00422">
    <property type="entry name" value="valS"/>
    <property type="match status" value="1"/>
</dbReference>
<dbReference type="GO" id="GO:0005524">
    <property type="term" value="F:ATP binding"/>
    <property type="evidence" value="ECO:0007669"/>
    <property type="project" value="UniProtKB-UniRule"/>
</dbReference>
<dbReference type="GO" id="GO:0005829">
    <property type="term" value="C:cytosol"/>
    <property type="evidence" value="ECO:0007669"/>
    <property type="project" value="TreeGrafter"/>
</dbReference>
<dbReference type="InterPro" id="IPR010978">
    <property type="entry name" value="tRNA-bd_arm"/>
</dbReference>
<evidence type="ECO:0000259" key="12">
    <source>
        <dbReference type="Pfam" id="PF00133"/>
    </source>
</evidence>
<sequence>MAELASRYDHHAVEDRWYRFWMERGYFRPRGSGPVFSVVLPPPNVTGVLHLGHALNSTWQDILVRYHRMKGDDTLWVPGTDHAGIHTQMKVEELLRSQGRDRREMGREAFLEEAWAWRERYGGIILEQLKKLGVSVDWDRLRFTLDEGLSKAVVEVFVRLWEEGLIYRGDYITNWCVSCGTALSDIEVEHIEEPGSLTTIRYPLADGSGRFIAVATTRPETLLGDTAVAVHPDDPRWRDFIGRTAVVPLVERPVPIVADRAVDPEYGTGAVKVTPAHDPNDFAIGQRHSLPAVKVIGEDGRMTAEAGARYQGLTREEARELVLEDLRHQGLVVAEEPITHAVGHCEKCGTIIEPLLSRQWFVRIAPLAGPALEAVRTGAVRFVPERFAKVYLNWMTNIHDWCISRQLWWGHRIPAYYCDACGEVTVARTAPEACPRCGGPVHQDEDVLDTWFSSALWPFSTLGWPDITPDFSRYYPTSVLSTGYDIIFFWVARMIMQGIHFTGQRPFSVVLLHGLIRDREGRKMSKSLGNGVDPLQVVEAYGADALRMGLVMGTTPGNDLRYSEERIEAAARFANKVYNAVRFVRLNLEEEDRRRLEEDLPVVLSPADRWIRSRLARTVAAVGDYLDRFEFGEAARAIYDFLWDEYCDWYIELAKRRLKTSGPDRDAALATLVGVAREALALLHPFMPFLTEELWQALPHAGESLMVAPWPQAAGEDEAAEAEMRLVQDLIRTLRNLRAELKLPPSQAVDAVAVAEDGEAARVWRREAESVRLLARVEHLEVVEPGQTWRRPEPAISGVTLGGPVYVPLLGVVDIEQERRRLGKLLAEARAEQERVQRRLADRGFLDRAPADVVEATARQAEEVAARLARLAARLEELG</sequence>
<dbReference type="Gene3D" id="1.10.730.10">
    <property type="entry name" value="Isoleucyl-tRNA Synthetase, Domain 1"/>
    <property type="match status" value="1"/>
</dbReference>
<dbReference type="Pfam" id="PF00133">
    <property type="entry name" value="tRNA-synt_1"/>
    <property type="match status" value="1"/>
</dbReference>
<dbReference type="Gene3D" id="3.40.50.620">
    <property type="entry name" value="HUPs"/>
    <property type="match status" value="2"/>
</dbReference>
<evidence type="ECO:0000256" key="2">
    <source>
        <dbReference type="ARBA" id="ARBA00011245"/>
    </source>
</evidence>
<dbReference type="FunFam" id="3.40.50.620:FF:000032">
    <property type="entry name" value="Valine--tRNA ligase"/>
    <property type="match status" value="1"/>
</dbReference>
<dbReference type="Pfam" id="PF10458">
    <property type="entry name" value="Val_tRNA-synt_C"/>
    <property type="match status" value="1"/>
</dbReference>
<dbReference type="InterPro" id="IPR001412">
    <property type="entry name" value="aa-tRNA-synth_I_CS"/>
</dbReference>
<evidence type="ECO:0000256" key="5">
    <source>
        <dbReference type="ARBA" id="ARBA00022741"/>
    </source>
</evidence>
<evidence type="ECO:0000313" key="15">
    <source>
        <dbReference type="EMBL" id="CAB1129687.1"/>
    </source>
</evidence>
<dbReference type="EC" id="6.1.1.9" evidence="11"/>
<dbReference type="NCBIfam" id="NF004349">
    <property type="entry name" value="PRK05729.1"/>
    <property type="match status" value="1"/>
</dbReference>
<dbReference type="InterPro" id="IPR033705">
    <property type="entry name" value="Anticodon_Ia_Val"/>
</dbReference>
<dbReference type="Gene3D" id="3.90.740.10">
    <property type="entry name" value="Valyl/Leucyl/Isoleucyl-tRNA synthetase, editing domain"/>
    <property type="match status" value="1"/>
</dbReference>
<keyword evidence="7 11" id="KW-0648">Protein biosynthesis</keyword>
<evidence type="ECO:0000256" key="4">
    <source>
        <dbReference type="ARBA" id="ARBA00022598"/>
    </source>
</evidence>
<dbReference type="InterPro" id="IPR019499">
    <property type="entry name" value="Val-tRNA_synth_tRNA-bd"/>
</dbReference>
<dbReference type="CDD" id="cd07962">
    <property type="entry name" value="Anticodon_Ia_Val"/>
    <property type="match status" value="1"/>
</dbReference>
<protein>
    <recommendedName>
        <fullName evidence="11">Valine--tRNA ligase</fullName>
        <ecNumber evidence="11">6.1.1.9</ecNumber>
    </recommendedName>
    <alternativeName>
        <fullName evidence="11">Valyl-tRNA synthetase</fullName>
        <shortName evidence="11">ValRS</shortName>
    </alternativeName>
</protein>
<dbReference type="PANTHER" id="PTHR11946:SF93">
    <property type="entry name" value="VALINE--TRNA LIGASE, CHLOROPLASTIC_MITOCHONDRIAL 2"/>
    <property type="match status" value="1"/>
</dbReference>
<dbReference type="SUPFAM" id="SSF50677">
    <property type="entry name" value="ValRS/IleRS/LeuRS editing domain"/>
    <property type="match status" value="1"/>
</dbReference>
<accession>A0A6F8ZI68</accession>
<dbReference type="PROSITE" id="PS00178">
    <property type="entry name" value="AA_TRNA_LIGASE_I"/>
    <property type="match status" value="1"/>
</dbReference>
<dbReference type="InterPro" id="IPR037118">
    <property type="entry name" value="Val-tRNA_synth_C_sf"/>
</dbReference>
<keyword evidence="4 11" id="KW-0436">Ligase</keyword>
<dbReference type="InterPro" id="IPR013155">
    <property type="entry name" value="M/V/L/I-tRNA-synth_anticd-bd"/>
</dbReference>
<dbReference type="Proteomes" id="UP000503399">
    <property type="component" value="Chromosome"/>
</dbReference>
<dbReference type="AlphaFoldDB" id="A0A6F8ZI68"/>
<dbReference type="CDD" id="cd00817">
    <property type="entry name" value="ValRS_core"/>
    <property type="match status" value="1"/>
</dbReference>
<dbReference type="Gene3D" id="1.10.287.380">
    <property type="entry name" value="Valyl-tRNA synthetase, C-terminal domain"/>
    <property type="match status" value="1"/>
</dbReference>
<dbReference type="PANTHER" id="PTHR11946">
    <property type="entry name" value="VALYL-TRNA SYNTHETASES"/>
    <property type="match status" value="1"/>
</dbReference>
<comment type="domain">
    <text evidence="11">The C-terminal coiled-coil domain is crucial for aminoacylation activity.</text>
</comment>
<feature type="short sequence motif" description="'KMSKS' region" evidence="11">
    <location>
        <begin position="523"/>
        <end position="527"/>
    </location>
</feature>
<evidence type="ECO:0000256" key="10">
    <source>
        <dbReference type="ARBA" id="ARBA00047552"/>
    </source>
</evidence>
<evidence type="ECO:0000256" key="9">
    <source>
        <dbReference type="ARBA" id="ARBA00023146"/>
    </source>
</evidence>
<keyword evidence="16" id="KW-1185">Reference proteome</keyword>
<comment type="subunit">
    <text evidence="2 11">Monomer.</text>
</comment>
<dbReference type="SUPFAM" id="SSF47323">
    <property type="entry name" value="Anticodon-binding domain of a subclass of class I aminoacyl-tRNA synthetases"/>
    <property type="match status" value="1"/>
</dbReference>
<feature type="domain" description="Valyl-tRNA synthetase tRNA-binding arm" evidence="14">
    <location>
        <begin position="814"/>
        <end position="879"/>
    </location>
</feature>
<dbReference type="FunFam" id="1.10.730.10:FF:000014">
    <property type="entry name" value="Valine--tRNA ligase"/>
    <property type="match status" value="1"/>
</dbReference>
<dbReference type="SUPFAM" id="SSF46589">
    <property type="entry name" value="tRNA-binding arm"/>
    <property type="match status" value="1"/>
</dbReference>
<dbReference type="SUPFAM" id="SSF52374">
    <property type="entry name" value="Nucleotidylyl transferase"/>
    <property type="match status" value="1"/>
</dbReference>
<dbReference type="InterPro" id="IPR002300">
    <property type="entry name" value="aa-tRNA-synth_Ia"/>
</dbReference>
<dbReference type="InterPro" id="IPR009080">
    <property type="entry name" value="tRNAsynth_Ia_anticodon-bd"/>
</dbReference>
<dbReference type="HAMAP" id="MF_02004">
    <property type="entry name" value="Val_tRNA_synth_type1"/>
    <property type="match status" value="1"/>
</dbReference>
<keyword evidence="5 11" id="KW-0547">Nucleotide-binding</keyword>
<dbReference type="Pfam" id="PF08264">
    <property type="entry name" value="Anticodon_1"/>
    <property type="match status" value="1"/>
</dbReference>
<keyword evidence="8 11" id="KW-0175">Coiled coil</keyword>
<dbReference type="GO" id="GO:0002161">
    <property type="term" value="F:aminoacyl-tRNA deacylase activity"/>
    <property type="evidence" value="ECO:0007669"/>
    <property type="project" value="InterPro"/>
</dbReference>
<name>A0A6F8ZI68_9FIRM</name>
<dbReference type="GO" id="GO:0004832">
    <property type="term" value="F:valine-tRNA ligase activity"/>
    <property type="evidence" value="ECO:0007669"/>
    <property type="project" value="UniProtKB-UniRule"/>
</dbReference>
<evidence type="ECO:0000313" key="16">
    <source>
        <dbReference type="Proteomes" id="UP000503399"/>
    </source>
</evidence>
<keyword evidence="6 11" id="KW-0067">ATP-binding</keyword>
<feature type="binding site" evidence="11">
    <location>
        <position position="526"/>
    </location>
    <ligand>
        <name>ATP</name>
        <dbReference type="ChEBI" id="CHEBI:30616"/>
    </ligand>
</feature>
<organism evidence="15 16">
    <name type="scientific">Candidatus Hydrogenisulfobacillus filiaventi</name>
    <dbReference type="NCBI Taxonomy" id="2707344"/>
    <lineage>
        <taxon>Bacteria</taxon>
        <taxon>Bacillati</taxon>
        <taxon>Bacillota</taxon>
        <taxon>Clostridia</taxon>
        <taxon>Eubacteriales</taxon>
        <taxon>Clostridiales Family XVII. Incertae Sedis</taxon>
        <taxon>Candidatus Hydrogenisulfobacillus</taxon>
    </lineage>
</organism>
<evidence type="ECO:0000256" key="3">
    <source>
        <dbReference type="ARBA" id="ARBA00022490"/>
    </source>
</evidence>
<keyword evidence="9 11" id="KW-0030">Aminoacyl-tRNA synthetase</keyword>
<dbReference type="EMBL" id="LR778114">
    <property type="protein sequence ID" value="CAB1129687.1"/>
    <property type="molecule type" value="Genomic_DNA"/>
</dbReference>
<gene>
    <name evidence="11 15" type="primary">valS</name>
    <name evidence="15" type="ORF">R50_2190</name>
</gene>
<comment type="subcellular location">
    <subcellularLocation>
        <location evidence="1 11">Cytoplasm</location>
    </subcellularLocation>
</comment>
<comment type="similarity">
    <text evidence="11">Belongs to the class-I aminoacyl-tRNA synthetase family. ValS type 1 subfamily.</text>
</comment>
<evidence type="ECO:0000256" key="8">
    <source>
        <dbReference type="ARBA" id="ARBA00023054"/>
    </source>
</evidence>
<evidence type="ECO:0000256" key="1">
    <source>
        <dbReference type="ARBA" id="ARBA00004496"/>
    </source>
</evidence>
<evidence type="ECO:0000256" key="7">
    <source>
        <dbReference type="ARBA" id="ARBA00022917"/>
    </source>
</evidence>
<dbReference type="GO" id="GO:0006438">
    <property type="term" value="P:valyl-tRNA aminoacylation"/>
    <property type="evidence" value="ECO:0007669"/>
    <property type="project" value="UniProtKB-UniRule"/>
</dbReference>
<dbReference type="InterPro" id="IPR014729">
    <property type="entry name" value="Rossmann-like_a/b/a_fold"/>
</dbReference>
<dbReference type="InterPro" id="IPR009008">
    <property type="entry name" value="Val/Leu/Ile-tRNA-synth_edit"/>
</dbReference>
<comment type="domain">
    <text evidence="11">ValRS has two distinct active sites: one for aminoacylation and one for editing. The misactivated threonine is translocated from the active site to the editing site.</text>
</comment>
<feature type="coiled-coil region" evidence="11">
    <location>
        <begin position="812"/>
        <end position="878"/>
    </location>
</feature>
<feature type="short sequence motif" description="'HIGH' region" evidence="11">
    <location>
        <begin position="43"/>
        <end position="53"/>
    </location>
</feature>
<evidence type="ECO:0000256" key="6">
    <source>
        <dbReference type="ARBA" id="ARBA00022840"/>
    </source>
</evidence>
<evidence type="ECO:0000259" key="14">
    <source>
        <dbReference type="Pfam" id="PF10458"/>
    </source>
</evidence>
<evidence type="ECO:0000256" key="11">
    <source>
        <dbReference type="HAMAP-Rule" id="MF_02004"/>
    </source>
</evidence>
<reference evidence="15 16" key="1">
    <citation type="submission" date="2020-02" db="EMBL/GenBank/DDBJ databases">
        <authorList>
            <person name="Hogendoorn C."/>
        </authorList>
    </citation>
    <scope>NUCLEOTIDE SEQUENCE [LARGE SCALE GENOMIC DNA]</scope>
    <source>
        <strain evidence="15">R501</strain>
    </source>
</reference>